<sequence>MIPTPKRRLDTSEISISAPKRLVQNASPIPKGVQPKESMVDSLRITLKALGLPESIAAPNDTEWSSIPIGILQTTEVKEDIQGFIREFRAKLAKVSSRPYGICLR</sequence>
<comment type="caution">
    <text evidence="1">The sequence shown here is derived from an EMBL/GenBank/DDBJ whole genome shotgun (WGS) entry which is preliminary data.</text>
</comment>
<gene>
    <name evidence="1" type="ORF">TRIVIDRAFT_228172</name>
</gene>
<dbReference type="AlphaFoldDB" id="G9NBP4"/>
<keyword evidence="2" id="KW-1185">Reference proteome</keyword>
<dbReference type="HOGENOM" id="CLU_2236971_0_0_1"/>
<reference evidence="1 2" key="1">
    <citation type="journal article" date="2011" name="Genome Biol.">
        <title>Comparative genome sequence analysis underscores mycoparasitism as the ancestral life style of Trichoderma.</title>
        <authorList>
            <person name="Kubicek C.P."/>
            <person name="Herrera-Estrella A."/>
            <person name="Seidl-Seiboth V."/>
            <person name="Martinez D.A."/>
            <person name="Druzhinina I.S."/>
            <person name="Thon M."/>
            <person name="Zeilinger S."/>
            <person name="Casas-Flores S."/>
            <person name="Horwitz B.A."/>
            <person name="Mukherjee P.K."/>
            <person name="Mukherjee M."/>
            <person name="Kredics L."/>
            <person name="Alcaraz L.D."/>
            <person name="Aerts A."/>
            <person name="Antal Z."/>
            <person name="Atanasova L."/>
            <person name="Cervantes-Badillo M.G."/>
            <person name="Challacombe J."/>
            <person name="Chertkov O."/>
            <person name="McCluskey K."/>
            <person name="Coulpier F."/>
            <person name="Deshpande N."/>
            <person name="von Doehren H."/>
            <person name="Ebbole D.J."/>
            <person name="Esquivel-Naranjo E.U."/>
            <person name="Fekete E."/>
            <person name="Flipphi M."/>
            <person name="Glaser F."/>
            <person name="Gomez-Rodriguez E.Y."/>
            <person name="Gruber S."/>
            <person name="Han C."/>
            <person name="Henrissat B."/>
            <person name="Hermosa R."/>
            <person name="Hernandez-Onate M."/>
            <person name="Karaffa L."/>
            <person name="Kosti I."/>
            <person name="Le Crom S."/>
            <person name="Lindquist E."/>
            <person name="Lucas S."/>
            <person name="Luebeck M."/>
            <person name="Luebeck P.S."/>
            <person name="Margeot A."/>
            <person name="Metz B."/>
            <person name="Misra M."/>
            <person name="Nevalainen H."/>
            <person name="Omann M."/>
            <person name="Packer N."/>
            <person name="Perrone G."/>
            <person name="Uresti-Rivera E.E."/>
            <person name="Salamov A."/>
            <person name="Schmoll M."/>
            <person name="Seiboth B."/>
            <person name="Shapiro H."/>
            <person name="Sukno S."/>
            <person name="Tamayo-Ramos J.A."/>
            <person name="Tisch D."/>
            <person name="Wiest A."/>
            <person name="Wilkinson H.H."/>
            <person name="Zhang M."/>
            <person name="Coutinho P.M."/>
            <person name="Kenerley C.M."/>
            <person name="Monte E."/>
            <person name="Baker S.E."/>
            <person name="Grigoriev I.V."/>
        </authorList>
    </citation>
    <scope>NUCLEOTIDE SEQUENCE [LARGE SCALE GENOMIC DNA]</scope>
    <source>
        <strain evidence="2">Gv29-8 / FGSC 10586</strain>
    </source>
</reference>
<dbReference type="EMBL" id="ABDF02000091">
    <property type="protein sequence ID" value="EHK16248.1"/>
    <property type="molecule type" value="Genomic_DNA"/>
</dbReference>
<organism evidence="1 2">
    <name type="scientific">Hypocrea virens (strain Gv29-8 / FGSC 10586)</name>
    <name type="common">Gliocladium virens</name>
    <name type="synonym">Trichoderma virens</name>
    <dbReference type="NCBI Taxonomy" id="413071"/>
    <lineage>
        <taxon>Eukaryota</taxon>
        <taxon>Fungi</taxon>
        <taxon>Dikarya</taxon>
        <taxon>Ascomycota</taxon>
        <taxon>Pezizomycotina</taxon>
        <taxon>Sordariomycetes</taxon>
        <taxon>Hypocreomycetidae</taxon>
        <taxon>Hypocreales</taxon>
        <taxon>Hypocreaceae</taxon>
        <taxon>Trichoderma</taxon>
    </lineage>
</organism>
<accession>G9NBP4</accession>
<dbReference type="Proteomes" id="UP000007115">
    <property type="component" value="Unassembled WGS sequence"/>
</dbReference>
<evidence type="ECO:0000313" key="1">
    <source>
        <dbReference type="EMBL" id="EHK16248.1"/>
    </source>
</evidence>
<dbReference type="RefSeq" id="XP_013950442.1">
    <property type="nucleotide sequence ID" value="XM_014094967.1"/>
</dbReference>
<evidence type="ECO:0000313" key="2">
    <source>
        <dbReference type="Proteomes" id="UP000007115"/>
    </source>
</evidence>
<dbReference type="InParanoid" id="G9NBP4"/>
<dbReference type="VEuPathDB" id="FungiDB:TRIVIDRAFT_228172"/>
<protein>
    <submittedName>
        <fullName evidence="1">Uncharacterized protein</fullName>
    </submittedName>
</protein>
<proteinExistence type="predicted"/>
<name>G9NBP4_HYPVG</name>
<dbReference type="GeneID" id="25792144"/>